<evidence type="ECO:0000313" key="2">
    <source>
        <dbReference type="Proteomes" id="UP000024635"/>
    </source>
</evidence>
<evidence type="ECO:0000313" key="1">
    <source>
        <dbReference type="EMBL" id="EYB90462.1"/>
    </source>
</evidence>
<organism evidence="1 2">
    <name type="scientific">Ancylostoma ceylanicum</name>
    <dbReference type="NCBI Taxonomy" id="53326"/>
    <lineage>
        <taxon>Eukaryota</taxon>
        <taxon>Metazoa</taxon>
        <taxon>Ecdysozoa</taxon>
        <taxon>Nematoda</taxon>
        <taxon>Chromadorea</taxon>
        <taxon>Rhabditida</taxon>
        <taxon>Rhabditina</taxon>
        <taxon>Rhabditomorpha</taxon>
        <taxon>Strongyloidea</taxon>
        <taxon>Ancylostomatidae</taxon>
        <taxon>Ancylostomatinae</taxon>
        <taxon>Ancylostoma</taxon>
    </lineage>
</organism>
<keyword evidence="2" id="KW-1185">Reference proteome</keyword>
<protein>
    <submittedName>
        <fullName evidence="1">Uncharacterized protein</fullName>
    </submittedName>
</protein>
<gene>
    <name evidence="1" type="primary">Acey_s0219.g2444</name>
    <name evidence="1" type="ORF">Y032_0219g2444</name>
</gene>
<dbReference type="EMBL" id="JARK01001555">
    <property type="protein sequence ID" value="EYB90462.1"/>
    <property type="molecule type" value="Genomic_DNA"/>
</dbReference>
<accession>A0A016SJB4</accession>
<reference evidence="2" key="1">
    <citation type="journal article" date="2015" name="Nat. Genet.">
        <title>The genome and transcriptome of the zoonotic hookworm Ancylostoma ceylanicum identify infection-specific gene families.</title>
        <authorList>
            <person name="Schwarz E.M."/>
            <person name="Hu Y."/>
            <person name="Antoshechkin I."/>
            <person name="Miller M.M."/>
            <person name="Sternberg P.W."/>
            <person name="Aroian R.V."/>
        </authorList>
    </citation>
    <scope>NUCLEOTIDE SEQUENCE</scope>
    <source>
        <strain evidence="2">HY135</strain>
    </source>
</reference>
<proteinExistence type="predicted"/>
<dbReference type="Proteomes" id="UP000024635">
    <property type="component" value="Unassembled WGS sequence"/>
</dbReference>
<comment type="caution">
    <text evidence="1">The sequence shown here is derived from an EMBL/GenBank/DDBJ whole genome shotgun (WGS) entry which is preliminary data.</text>
</comment>
<dbReference type="AlphaFoldDB" id="A0A016SJB4"/>
<name>A0A016SJB4_9BILA</name>
<sequence length="113" mass="12080">MKLWNQVWFAYKSVTASRQHKNEVSHSAFADRLSLGAIRPAIATGSDSDAASVWSPCPSTLLRTQTDGRSLRGLLTNTKKLSVSASKPSFSDLSIVTGGPANLMNIDAIDTEG</sequence>